<accession>A0A9W8MYK5</accession>
<dbReference type="InterPro" id="IPR032710">
    <property type="entry name" value="NTF2-like_dom_sf"/>
</dbReference>
<feature type="domain" description="SnoaL-like" evidence="1">
    <location>
        <begin position="10"/>
        <end position="117"/>
    </location>
</feature>
<dbReference type="Gene3D" id="3.10.450.50">
    <property type="match status" value="1"/>
</dbReference>
<name>A0A9W8MYK5_9AGAR</name>
<keyword evidence="3" id="KW-1185">Reference proteome</keyword>
<comment type="caution">
    <text evidence="2">The sequence shown here is derived from an EMBL/GenBank/DDBJ whole genome shotgun (WGS) entry which is preliminary data.</text>
</comment>
<gene>
    <name evidence="2" type="ORF">NLJ89_g2805</name>
</gene>
<evidence type="ECO:0000313" key="2">
    <source>
        <dbReference type="EMBL" id="KAJ3513690.1"/>
    </source>
</evidence>
<dbReference type="OrthoDB" id="4646138at2759"/>
<dbReference type="Proteomes" id="UP001148786">
    <property type="component" value="Unassembled WGS sequence"/>
</dbReference>
<sequence>MTAEETRSVIQQWVDALNTGDHTTLFTLAAPDATHWISGLKEKIPYAGSLPYAERLKQMAPIFGQMKSMKVKVLGLTVEGGTGVLEVESRGEGPNEGQLYENNVIMKFVVKEGKIQSVREYVDFFALFKYLGKEL</sequence>
<dbReference type="AlphaFoldDB" id="A0A9W8MYK5"/>
<evidence type="ECO:0000313" key="3">
    <source>
        <dbReference type="Proteomes" id="UP001148786"/>
    </source>
</evidence>
<protein>
    <recommendedName>
        <fullName evidence="1">SnoaL-like domain-containing protein</fullName>
    </recommendedName>
</protein>
<organism evidence="2 3">
    <name type="scientific">Agrocybe chaxingu</name>
    <dbReference type="NCBI Taxonomy" id="84603"/>
    <lineage>
        <taxon>Eukaryota</taxon>
        <taxon>Fungi</taxon>
        <taxon>Dikarya</taxon>
        <taxon>Basidiomycota</taxon>
        <taxon>Agaricomycotina</taxon>
        <taxon>Agaricomycetes</taxon>
        <taxon>Agaricomycetidae</taxon>
        <taxon>Agaricales</taxon>
        <taxon>Agaricineae</taxon>
        <taxon>Strophariaceae</taxon>
        <taxon>Agrocybe</taxon>
    </lineage>
</organism>
<dbReference type="EMBL" id="JANKHO010000184">
    <property type="protein sequence ID" value="KAJ3513690.1"/>
    <property type="molecule type" value="Genomic_DNA"/>
</dbReference>
<dbReference type="InterPro" id="IPR037401">
    <property type="entry name" value="SnoaL-like"/>
</dbReference>
<evidence type="ECO:0000259" key="1">
    <source>
        <dbReference type="Pfam" id="PF12680"/>
    </source>
</evidence>
<dbReference type="SUPFAM" id="SSF54427">
    <property type="entry name" value="NTF2-like"/>
    <property type="match status" value="1"/>
</dbReference>
<proteinExistence type="predicted"/>
<reference evidence="2" key="1">
    <citation type="submission" date="2022-07" db="EMBL/GenBank/DDBJ databases">
        <title>Genome Sequence of Agrocybe chaxingu.</title>
        <authorList>
            <person name="Buettner E."/>
        </authorList>
    </citation>
    <scope>NUCLEOTIDE SEQUENCE</scope>
    <source>
        <strain evidence="2">MP-N11</strain>
    </source>
</reference>
<dbReference type="Pfam" id="PF12680">
    <property type="entry name" value="SnoaL_2"/>
    <property type="match status" value="1"/>
</dbReference>